<protein>
    <submittedName>
        <fullName evidence="2">Sulfotransferase family protein</fullName>
    </submittedName>
</protein>
<dbReference type="OrthoDB" id="9777890at2"/>
<organism evidence="2 3">
    <name type="scientific">Amphiplicatus metriothermophilus</name>
    <dbReference type="NCBI Taxonomy" id="1519374"/>
    <lineage>
        <taxon>Bacteria</taxon>
        <taxon>Pseudomonadati</taxon>
        <taxon>Pseudomonadota</taxon>
        <taxon>Alphaproteobacteria</taxon>
        <taxon>Parvularculales</taxon>
        <taxon>Parvularculaceae</taxon>
        <taxon>Amphiplicatus</taxon>
    </lineage>
</organism>
<evidence type="ECO:0000313" key="2">
    <source>
        <dbReference type="EMBL" id="SNT74089.1"/>
    </source>
</evidence>
<reference evidence="2 3" key="1">
    <citation type="submission" date="2017-07" db="EMBL/GenBank/DDBJ databases">
        <authorList>
            <person name="Sun Z.S."/>
            <person name="Albrecht U."/>
            <person name="Echele G."/>
            <person name="Lee C.C."/>
        </authorList>
    </citation>
    <scope>NUCLEOTIDE SEQUENCE [LARGE SCALE GENOMIC DNA]</scope>
    <source>
        <strain evidence="2 3">CGMCC 1.12710</strain>
    </source>
</reference>
<dbReference type="AlphaFoldDB" id="A0A239PUW0"/>
<dbReference type="PANTHER" id="PTHR36451">
    <property type="entry name" value="PAPS-DEPENDENT SULFOTRANSFERASE STF3"/>
    <property type="match status" value="1"/>
</dbReference>
<accession>A0A239PUW0</accession>
<feature type="compositionally biased region" description="Low complexity" evidence="1">
    <location>
        <begin position="357"/>
        <end position="368"/>
    </location>
</feature>
<evidence type="ECO:0000256" key="1">
    <source>
        <dbReference type="SAM" id="MobiDB-lite"/>
    </source>
</evidence>
<dbReference type="Pfam" id="PF13469">
    <property type="entry name" value="Sulfotransfer_3"/>
    <property type="match status" value="1"/>
</dbReference>
<keyword evidence="3" id="KW-1185">Reference proteome</keyword>
<dbReference type="Gene3D" id="3.40.50.300">
    <property type="entry name" value="P-loop containing nucleotide triphosphate hydrolases"/>
    <property type="match status" value="1"/>
</dbReference>
<dbReference type="InterPro" id="IPR052736">
    <property type="entry name" value="Stf3_sulfotransferase"/>
</dbReference>
<name>A0A239PUW0_9PROT</name>
<dbReference type="PANTHER" id="PTHR36451:SF1">
    <property type="entry name" value="OMEGA-HYDROXY-BETA-DIHYDROMENAQUINONE-9 SULFOTRANSFERASE STF3"/>
    <property type="match status" value="1"/>
</dbReference>
<sequence length="387" mass="43667">MAHPLCGADPGTLLAVMRRAGPPEKPGAAAMIAFSVLARWPFSTAERLALAGRLPRAQEMPAPVFILGHWRSGTTHLYNIMVKSGAWGFVPPVATGLPWDLFGLARVFRPLLERALPEHRYIDNIPVTPDSPQEDEIAVANMSASSFYHGIYFPRAFDDLVRRGLFFDGCAEGEVERWKERFVYLMRKLHLHQGGRRLLIKNPVYTGRLALLREMFPDAKFIHIHRNPYDVFVSMRNFYKKLLAEFALQTYEHVDIDGTILDVYARMMDALETDAKDMPVDRYVELRYADLDARPLEAVEEIYRRLGLEGFKEARPKFESYLASVRSFEKNRFAYSDEAAAKVESRLGRFLDKWGYARPGAPSAPAAGERPREGESDASAKGQAGAA</sequence>
<dbReference type="EMBL" id="FZQA01000004">
    <property type="protein sequence ID" value="SNT74089.1"/>
    <property type="molecule type" value="Genomic_DNA"/>
</dbReference>
<dbReference type="SUPFAM" id="SSF52540">
    <property type="entry name" value="P-loop containing nucleoside triphosphate hydrolases"/>
    <property type="match status" value="1"/>
</dbReference>
<feature type="region of interest" description="Disordered" evidence="1">
    <location>
        <begin position="355"/>
        <end position="387"/>
    </location>
</feature>
<keyword evidence="2" id="KW-0808">Transferase</keyword>
<dbReference type="Proteomes" id="UP000198346">
    <property type="component" value="Unassembled WGS sequence"/>
</dbReference>
<dbReference type="GO" id="GO:0016740">
    <property type="term" value="F:transferase activity"/>
    <property type="evidence" value="ECO:0007669"/>
    <property type="project" value="UniProtKB-KW"/>
</dbReference>
<dbReference type="RefSeq" id="WP_089412467.1">
    <property type="nucleotide sequence ID" value="NZ_FZQA01000004.1"/>
</dbReference>
<proteinExistence type="predicted"/>
<evidence type="ECO:0000313" key="3">
    <source>
        <dbReference type="Proteomes" id="UP000198346"/>
    </source>
</evidence>
<gene>
    <name evidence="2" type="ORF">SAMN06297382_1993</name>
</gene>
<dbReference type="InterPro" id="IPR027417">
    <property type="entry name" value="P-loop_NTPase"/>
</dbReference>